<dbReference type="Proteomes" id="UP000298030">
    <property type="component" value="Unassembled WGS sequence"/>
</dbReference>
<dbReference type="PROSITE" id="PS50096">
    <property type="entry name" value="IQ"/>
    <property type="match status" value="1"/>
</dbReference>
<dbReference type="GO" id="GO:0005524">
    <property type="term" value="F:ATP binding"/>
    <property type="evidence" value="ECO:0007669"/>
    <property type="project" value="UniProtKB-KW"/>
</dbReference>
<dbReference type="InterPro" id="IPR049730">
    <property type="entry name" value="SNF2/RAD54-like_C"/>
</dbReference>
<reference evidence="6 7" key="1">
    <citation type="journal article" date="2019" name="Nat. Ecol. Evol.">
        <title>Megaphylogeny resolves global patterns of mushroom evolution.</title>
        <authorList>
            <person name="Varga T."/>
            <person name="Krizsan K."/>
            <person name="Foldi C."/>
            <person name="Dima B."/>
            <person name="Sanchez-Garcia M."/>
            <person name="Sanchez-Ramirez S."/>
            <person name="Szollosi G.J."/>
            <person name="Szarkandi J.G."/>
            <person name="Papp V."/>
            <person name="Albert L."/>
            <person name="Andreopoulos W."/>
            <person name="Angelini C."/>
            <person name="Antonin V."/>
            <person name="Barry K.W."/>
            <person name="Bougher N.L."/>
            <person name="Buchanan P."/>
            <person name="Buyck B."/>
            <person name="Bense V."/>
            <person name="Catcheside P."/>
            <person name="Chovatia M."/>
            <person name="Cooper J."/>
            <person name="Damon W."/>
            <person name="Desjardin D."/>
            <person name="Finy P."/>
            <person name="Geml J."/>
            <person name="Haridas S."/>
            <person name="Hughes K."/>
            <person name="Justo A."/>
            <person name="Karasinski D."/>
            <person name="Kautmanova I."/>
            <person name="Kiss B."/>
            <person name="Kocsube S."/>
            <person name="Kotiranta H."/>
            <person name="LaButti K.M."/>
            <person name="Lechner B.E."/>
            <person name="Liimatainen K."/>
            <person name="Lipzen A."/>
            <person name="Lukacs Z."/>
            <person name="Mihaltcheva S."/>
            <person name="Morgado L.N."/>
            <person name="Niskanen T."/>
            <person name="Noordeloos M.E."/>
            <person name="Ohm R.A."/>
            <person name="Ortiz-Santana B."/>
            <person name="Ovrebo C."/>
            <person name="Racz N."/>
            <person name="Riley R."/>
            <person name="Savchenko A."/>
            <person name="Shiryaev A."/>
            <person name="Soop K."/>
            <person name="Spirin V."/>
            <person name="Szebenyi C."/>
            <person name="Tomsovsky M."/>
            <person name="Tulloss R.E."/>
            <person name="Uehling J."/>
            <person name="Grigoriev I.V."/>
            <person name="Vagvolgyi C."/>
            <person name="Papp T."/>
            <person name="Martin F.M."/>
            <person name="Miettinen O."/>
            <person name="Hibbett D.S."/>
            <person name="Nagy L.G."/>
        </authorList>
    </citation>
    <scope>NUCLEOTIDE SEQUENCE [LARGE SCALE GENOMIC DNA]</scope>
    <source>
        <strain evidence="6 7">FP101781</strain>
    </source>
</reference>
<evidence type="ECO:0000256" key="2">
    <source>
        <dbReference type="ARBA" id="ARBA00022801"/>
    </source>
</evidence>
<organism evidence="6 7">
    <name type="scientific">Coprinellus micaceus</name>
    <name type="common">Glistening ink-cap mushroom</name>
    <name type="synonym">Coprinus micaceus</name>
    <dbReference type="NCBI Taxonomy" id="71717"/>
    <lineage>
        <taxon>Eukaryota</taxon>
        <taxon>Fungi</taxon>
        <taxon>Dikarya</taxon>
        <taxon>Basidiomycota</taxon>
        <taxon>Agaricomycotina</taxon>
        <taxon>Agaricomycetes</taxon>
        <taxon>Agaricomycetidae</taxon>
        <taxon>Agaricales</taxon>
        <taxon>Agaricineae</taxon>
        <taxon>Psathyrellaceae</taxon>
        <taxon>Coprinellus</taxon>
    </lineage>
</organism>
<evidence type="ECO:0000313" key="7">
    <source>
        <dbReference type="Proteomes" id="UP000298030"/>
    </source>
</evidence>
<dbReference type="GO" id="GO:0006281">
    <property type="term" value="P:DNA repair"/>
    <property type="evidence" value="ECO:0007669"/>
    <property type="project" value="TreeGrafter"/>
</dbReference>
<dbReference type="InterPro" id="IPR050628">
    <property type="entry name" value="SNF2_RAD54_helicase_TF"/>
</dbReference>
<dbReference type="GO" id="GO:0008094">
    <property type="term" value="F:ATP-dependent activity, acting on DNA"/>
    <property type="evidence" value="ECO:0007669"/>
    <property type="project" value="TreeGrafter"/>
</dbReference>
<dbReference type="GO" id="GO:0005634">
    <property type="term" value="C:nucleus"/>
    <property type="evidence" value="ECO:0007669"/>
    <property type="project" value="TreeGrafter"/>
</dbReference>
<dbReference type="STRING" id="71717.A0A4Y7S0T7"/>
<dbReference type="Gene3D" id="3.40.50.10810">
    <property type="entry name" value="Tandem AAA-ATPase domain"/>
    <property type="match status" value="1"/>
</dbReference>
<dbReference type="InterPro" id="IPR014001">
    <property type="entry name" value="Helicase_ATP-bd"/>
</dbReference>
<dbReference type="InterPro" id="IPR027417">
    <property type="entry name" value="P-loop_NTPase"/>
</dbReference>
<dbReference type="PROSITE" id="PS51194">
    <property type="entry name" value="HELICASE_CTER"/>
    <property type="match status" value="1"/>
</dbReference>
<dbReference type="EMBL" id="QPFP01000398">
    <property type="protein sequence ID" value="TEB14172.1"/>
    <property type="molecule type" value="Genomic_DNA"/>
</dbReference>
<evidence type="ECO:0000256" key="1">
    <source>
        <dbReference type="ARBA" id="ARBA00022741"/>
    </source>
</evidence>
<feature type="region of interest" description="Disordered" evidence="4">
    <location>
        <begin position="62"/>
        <end position="85"/>
    </location>
</feature>
<dbReference type="SUPFAM" id="SSF52540">
    <property type="entry name" value="P-loop containing nucleoside triphosphate hydrolases"/>
    <property type="match status" value="2"/>
</dbReference>
<feature type="non-terminal residue" evidence="6">
    <location>
        <position position="999"/>
    </location>
</feature>
<dbReference type="Pfam" id="PF00176">
    <property type="entry name" value="SNF2-rel_dom"/>
    <property type="match status" value="1"/>
</dbReference>
<evidence type="ECO:0000313" key="6">
    <source>
        <dbReference type="EMBL" id="TEB14172.1"/>
    </source>
</evidence>
<comment type="caution">
    <text evidence="6">The sequence shown here is derived from an EMBL/GenBank/DDBJ whole genome shotgun (WGS) entry which is preliminary data.</text>
</comment>
<keyword evidence="2" id="KW-0378">Hydrolase</keyword>
<dbReference type="PANTHER" id="PTHR45626">
    <property type="entry name" value="TRANSCRIPTION TERMINATION FACTOR 2-RELATED"/>
    <property type="match status" value="1"/>
</dbReference>
<name>A0A4Y7S0T7_COPMI</name>
<evidence type="ECO:0000256" key="3">
    <source>
        <dbReference type="ARBA" id="ARBA00022840"/>
    </source>
</evidence>
<dbReference type="CDD" id="cd18793">
    <property type="entry name" value="SF2_C_SNF"/>
    <property type="match status" value="1"/>
</dbReference>
<dbReference type="Gene3D" id="3.40.50.300">
    <property type="entry name" value="P-loop containing nucleotide triphosphate hydrolases"/>
    <property type="match status" value="1"/>
</dbReference>
<dbReference type="InterPro" id="IPR038718">
    <property type="entry name" value="SNF2-like_sf"/>
</dbReference>
<protein>
    <recommendedName>
        <fullName evidence="5">Helicase C-terminal domain-containing protein</fullName>
    </recommendedName>
</protein>
<evidence type="ECO:0000259" key="5">
    <source>
        <dbReference type="PROSITE" id="PS51194"/>
    </source>
</evidence>
<dbReference type="Pfam" id="PF00271">
    <property type="entry name" value="Helicase_C"/>
    <property type="match status" value="1"/>
</dbReference>
<dbReference type="SMART" id="SM00490">
    <property type="entry name" value="HELICc"/>
    <property type="match status" value="1"/>
</dbReference>
<dbReference type="AlphaFoldDB" id="A0A4Y7S0T7"/>
<dbReference type="GO" id="GO:0016787">
    <property type="term" value="F:hydrolase activity"/>
    <property type="evidence" value="ECO:0007669"/>
    <property type="project" value="UniProtKB-KW"/>
</dbReference>
<gene>
    <name evidence="6" type="ORF">FA13DRAFT_1879956</name>
</gene>
<proteinExistence type="predicted"/>
<dbReference type="OrthoDB" id="3270319at2759"/>
<evidence type="ECO:0000256" key="4">
    <source>
        <dbReference type="SAM" id="MobiDB-lite"/>
    </source>
</evidence>
<keyword evidence="3" id="KW-0067">ATP-binding</keyword>
<dbReference type="InterPro" id="IPR001650">
    <property type="entry name" value="Helicase_C-like"/>
</dbReference>
<accession>A0A4Y7S0T7</accession>
<dbReference type="InterPro" id="IPR000330">
    <property type="entry name" value="SNF2_N"/>
</dbReference>
<feature type="compositionally biased region" description="Low complexity" evidence="4">
    <location>
        <begin position="73"/>
        <end position="85"/>
    </location>
</feature>
<dbReference type="SMART" id="SM00487">
    <property type="entry name" value="DEXDc"/>
    <property type="match status" value="1"/>
</dbReference>
<keyword evidence="1" id="KW-0547">Nucleotide-binding</keyword>
<feature type="domain" description="Helicase C-terminal" evidence="5">
    <location>
        <begin position="849"/>
        <end position="999"/>
    </location>
</feature>
<keyword evidence="7" id="KW-1185">Reference proteome</keyword>
<sequence length="999" mass="111693">MPSHTVHGALVKLWFAYPESPWCFPAWQDLTDVTNGLFLPTTLSFPRVGLGSPAEDIGCVLPTVSKPRRPRTRGSSSPAYSAGSGNDTIPGRALWRKWVTDNYSKRWDIHGRIARYPHRREHPPSPAHEGDRRLRRLPPVASSYLPLGLDPIARNLFGPESFDKANHLLRELREPTLMLAQRTWEQLRKGHTRDLERLRSLRKVMDEALAVYGTNFVLQASIAPASRSRSYRRSSVKRASGTPLALNFDSQEMLEHIDSVVAELRRLLEGLGQEVPKSSKAPRKALTKITTQDLQTLASTADVTSLGHLYDAFFSTSIVDEGTVADSGPRLSIAFAEPVDGADVGVEVEAGMTEAQIVKNLGFVFKDLPFLFNKRRHGGGLNSWDHDFKKDDPELSAFRLHPHQLAGVHATIRKVTLTQPVAGHCTGVLLADSVGLGKSLQAITTAAFFIDLCTRQVKNLTLPAIIQERPFVADYSPLPSYPTLIVVPGTLLTQWENELKGAFKKKSVDILLYGTGLEEHKAFWSSSGAYGQSAHPPHSRIILASHSALFQDFSAMYGSNRDPEAFAWDHPDLKHDPEARKEDTLYGKQYLTTIFDECQDVRNTGPRHSATLMILEQSIIRLPCTATPLQTSTKDLAAMGRMVGLPYFFSQNLYDQERQDAADLRRAKVMKLQEPNAEDGDCEDEEDDEETCPVRIQQTEIAQRIQEQFRGRVIRRSPASLKADGTPLIDLPPLTIVHALLELTQREIDIIDPVTLADLEAASSANGRNISSSRFYIEHRMGVTFARKKSNSKIPKFSSLDHWEQYKSTKIDVCCRLVAHLLQRDDAPLVVFENGAPVFPPMPPVDPKNPPTHVKKIVIFQEFPSFRPLLQNILSLYGVFSVHIDGRMAYEKRSDTIKRFKKDPECRVLLFSRVGNVGLNLTCANTVIFLDQPWSAQDEVQIRGRVHRQGQKLPCTSYQLLALGTADVKVSDISDSKSIMLDAFFSRETSRSKSTRIAL</sequence>